<evidence type="ECO:0000313" key="2">
    <source>
        <dbReference type="EnsemblPlants" id="TraesCS7D02G014000.1"/>
    </source>
</evidence>
<dbReference type="Gramene" id="TraesWEE_scaffold_021585_01G000200.1">
    <property type="protein sequence ID" value="TraesWEE_scaffold_021585_01G000200.1"/>
    <property type="gene ID" value="TraesWEE_scaffold_021585_01G000200"/>
</dbReference>
<dbReference type="RefSeq" id="XP_044443041.1">
    <property type="nucleotide sequence ID" value="XM_044587106.1"/>
</dbReference>
<sequence>MALRTLAARAVRLQTPVLGLSPPPAGRPNLPPPAGGRLISSRNLGGSPPEDAARKIVLENAATLERLEKSYEMFKARVRLLEKGSNILKWSLACIIPVPLVYSIVEYHYDKEELAIVI</sequence>
<dbReference type="Gramene" id="TraesROB_scaffold_031538_01G000300.1">
    <property type="protein sequence ID" value="TraesROB_scaffold_031538_01G000300.1"/>
    <property type="gene ID" value="TraesROB_scaffold_031538_01G000300"/>
</dbReference>
<proteinExistence type="predicted"/>
<reference evidence="2" key="1">
    <citation type="submission" date="2018-08" db="EMBL/GenBank/DDBJ databases">
        <authorList>
            <person name="Rossello M."/>
        </authorList>
    </citation>
    <scope>NUCLEOTIDE SEQUENCE [LARGE SCALE GENOMIC DNA]</scope>
    <source>
        <strain evidence="2">cv. Chinese Spring</strain>
    </source>
</reference>
<dbReference type="Gramene" id="TraesCS7D03G0031700.1">
    <property type="protein sequence ID" value="TraesCS7D03G0031700.1.CDS"/>
    <property type="gene ID" value="TraesCS7D03G0031700"/>
</dbReference>
<dbReference type="Gramene" id="TraesCAD_scaffold_037353_01G000100.1">
    <property type="protein sequence ID" value="TraesCAD_scaffold_037353_01G000100.1"/>
    <property type="gene ID" value="TraesCAD_scaffold_037353_01G000100"/>
</dbReference>
<feature type="compositionally biased region" description="Pro residues" evidence="1">
    <location>
        <begin position="21"/>
        <end position="34"/>
    </location>
</feature>
<dbReference type="EnsemblPlants" id="TraesCS7D02G014000.1">
    <property type="protein sequence ID" value="TraesCS7D02G014000.1"/>
    <property type="gene ID" value="TraesCS7D02G014000"/>
</dbReference>
<organism evidence="2">
    <name type="scientific">Triticum aestivum</name>
    <name type="common">Wheat</name>
    <dbReference type="NCBI Taxonomy" id="4565"/>
    <lineage>
        <taxon>Eukaryota</taxon>
        <taxon>Viridiplantae</taxon>
        <taxon>Streptophyta</taxon>
        <taxon>Embryophyta</taxon>
        <taxon>Tracheophyta</taxon>
        <taxon>Spermatophyta</taxon>
        <taxon>Magnoliopsida</taxon>
        <taxon>Liliopsida</taxon>
        <taxon>Poales</taxon>
        <taxon>Poaceae</taxon>
        <taxon>BOP clade</taxon>
        <taxon>Pooideae</taxon>
        <taxon>Triticodae</taxon>
        <taxon>Triticeae</taxon>
        <taxon>Triticinae</taxon>
        <taxon>Triticum</taxon>
    </lineage>
</organism>
<evidence type="ECO:0000313" key="3">
    <source>
        <dbReference type="Proteomes" id="UP000019116"/>
    </source>
</evidence>
<dbReference type="Gramene" id="TraesCLE_scaffold_184189_01G000100.1">
    <property type="protein sequence ID" value="TraesCLE_scaffold_184189_01G000100.1"/>
    <property type="gene ID" value="TraesCLE_scaffold_184189_01G000100"/>
</dbReference>
<dbReference type="Proteomes" id="UP000019116">
    <property type="component" value="Chromosome 7D"/>
</dbReference>
<dbReference type="SMR" id="A0A3B6TBC8"/>
<evidence type="ECO:0000256" key="1">
    <source>
        <dbReference type="SAM" id="MobiDB-lite"/>
    </source>
</evidence>
<keyword evidence="3" id="KW-1185">Reference proteome</keyword>
<dbReference type="GeneID" id="123169270"/>
<feature type="region of interest" description="Disordered" evidence="1">
    <location>
        <begin position="18"/>
        <end position="47"/>
    </location>
</feature>
<accession>A0A3B6TBC8</accession>
<dbReference type="Gramene" id="TraesCS7D02G014000.1">
    <property type="protein sequence ID" value="TraesCS7D02G014000.1"/>
    <property type="gene ID" value="TraesCS7D02G014000"/>
</dbReference>
<dbReference type="Gramene" id="TraesPARA_EIv1.0_2505880.1">
    <property type="protein sequence ID" value="TraesPARA_EIv1.0_2505880.1.CDS"/>
    <property type="gene ID" value="TraesPARA_EIv1.0_2505880"/>
</dbReference>
<name>A0A3B6TBC8_WHEAT</name>
<reference evidence="2" key="2">
    <citation type="submission" date="2018-10" db="UniProtKB">
        <authorList>
            <consortium name="EnsemblPlants"/>
        </authorList>
    </citation>
    <scope>IDENTIFICATION</scope>
</reference>
<protein>
    <submittedName>
        <fullName evidence="2">Uncharacterized protein</fullName>
    </submittedName>
</protein>
<gene>
    <name evidence="2" type="primary">LOC123169270</name>
</gene>
<dbReference type="AlphaFoldDB" id="A0A3B6TBC8"/>